<evidence type="ECO:0000313" key="5">
    <source>
        <dbReference type="Proteomes" id="UP000004095"/>
    </source>
</evidence>
<dbReference type="PANTHER" id="PTHR20858">
    <property type="entry name" value="PHOSPHOMETHYLPYRIMIDINE KINASE"/>
    <property type="match status" value="1"/>
</dbReference>
<comment type="pathway">
    <text evidence="1">Cofactor biosynthesis; thiamine diphosphate biosynthesis.</text>
</comment>
<dbReference type="InterPro" id="IPR004399">
    <property type="entry name" value="HMP/HMP-P_kinase_dom"/>
</dbReference>
<keyword evidence="4" id="KW-0808">Transferase</keyword>
<dbReference type="PANTHER" id="PTHR20858:SF17">
    <property type="entry name" value="HYDROXYMETHYLPYRIMIDINE_PHOSPHOMETHYLPYRIMIDINE KINASE THI20-RELATED"/>
    <property type="match status" value="1"/>
</dbReference>
<dbReference type="SUPFAM" id="SSF53613">
    <property type="entry name" value="Ribokinase-like"/>
    <property type="match status" value="1"/>
</dbReference>
<dbReference type="InterPro" id="IPR013749">
    <property type="entry name" value="PM/HMP-P_kinase-1"/>
</dbReference>
<organism evidence="4 5">
    <name type="scientific">Microscilla marina ATCC 23134</name>
    <dbReference type="NCBI Taxonomy" id="313606"/>
    <lineage>
        <taxon>Bacteria</taxon>
        <taxon>Pseudomonadati</taxon>
        <taxon>Bacteroidota</taxon>
        <taxon>Cytophagia</taxon>
        <taxon>Cytophagales</taxon>
        <taxon>Microscillaceae</taxon>
        <taxon>Microscilla</taxon>
    </lineage>
</organism>
<keyword evidence="4" id="KW-0418">Kinase</keyword>
<dbReference type="OrthoDB" id="9810880at2"/>
<evidence type="ECO:0000259" key="3">
    <source>
        <dbReference type="Pfam" id="PF08543"/>
    </source>
</evidence>
<name>A1ZKW7_MICM2</name>
<dbReference type="GO" id="GO:0009228">
    <property type="term" value="P:thiamine biosynthetic process"/>
    <property type="evidence" value="ECO:0007669"/>
    <property type="project" value="InterPro"/>
</dbReference>
<dbReference type="eggNOG" id="COG0351">
    <property type="taxonomic scope" value="Bacteria"/>
</dbReference>
<dbReference type="Gene3D" id="3.40.1190.20">
    <property type="match status" value="1"/>
</dbReference>
<accession>A1ZKW7</accession>
<dbReference type="GO" id="GO:0005829">
    <property type="term" value="C:cytosol"/>
    <property type="evidence" value="ECO:0007669"/>
    <property type="project" value="TreeGrafter"/>
</dbReference>
<dbReference type="GO" id="GO:0008902">
    <property type="term" value="F:hydroxymethylpyrimidine kinase activity"/>
    <property type="evidence" value="ECO:0007669"/>
    <property type="project" value="UniProtKB-EC"/>
</dbReference>
<gene>
    <name evidence="4" type="ORF">M23134_00087</name>
</gene>
<evidence type="ECO:0000256" key="1">
    <source>
        <dbReference type="ARBA" id="ARBA00004948"/>
    </source>
</evidence>
<dbReference type="Proteomes" id="UP000004095">
    <property type="component" value="Unassembled WGS sequence"/>
</dbReference>
<dbReference type="RefSeq" id="WP_002697094.1">
    <property type="nucleotide sequence ID" value="NZ_AAWS01000013.1"/>
</dbReference>
<dbReference type="EMBL" id="AAWS01000013">
    <property type="protein sequence ID" value="EAY28933.1"/>
    <property type="molecule type" value="Genomic_DNA"/>
</dbReference>
<evidence type="ECO:0000313" key="4">
    <source>
        <dbReference type="EMBL" id="EAY28933.1"/>
    </source>
</evidence>
<reference evidence="4 5" key="1">
    <citation type="submission" date="2007-01" db="EMBL/GenBank/DDBJ databases">
        <authorList>
            <person name="Haygood M."/>
            <person name="Podell S."/>
            <person name="Anderson C."/>
            <person name="Hopkinson B."/>
            <person name="Roe K."/>
            <person name="Barbeau K."/>
            <person name="Gaasterland T."/>
            <person name="Ferriera S."/>
            <person name="Johnson J."/>
            <person name="Kravitz S."/>
            <person name="Beeson K."/>
            <person name="Sutton G."/>
            <person name="Rogers Y.-H."/>
            <person name="Friedman R."/>
            <person name="Frazier M."/>
            <person name="Venter J.C."/>
        </authorList>
    </citation>
    <scope>NUCLEOTIDE SEQUENCE [LARGE SCALE GENOMIC DNA]</scope>
    <source>
        <strain evidence="4 5">ATCC 23134</strain>
    </source>
</reference>
<dbReference type="InterPro" id="IPR029056">
    <property type="entry name" value="Ribokinase-like"/>
</dbReference>
<comment type="caution">
    <text evidence="4">The sequence shown here is derived from an EMBL/GenBank/DDBJ whole genome shotgun (WGS) entry which is preliminary data.</text>
</comment>
<keyword evidence="5" id="KW-1185">Reference proteome</keyword>
<dbReference type="AlphaFoldDB" id="A1ZKW7"/>
<dbReference type="EC" id="2.7.1.49" evidence="2"/>
<dbReference type="GO" id="GO:0008972">
    <property type="term" value="F:phosphomethylpyrimidine kinase activity"/>
    <property type="evidence" value="ECO:0007669"/>
    <property type="project" value="InterPro"/>
</dbReference>
<evidence type="ECO:0000256" key="2">
    <source>
        <dbReference type="ARBA" id="ARBA00012135"/>
    </source>
</evidence>
<proteinExistence type="predicted"/>
<feature type="domain" description="Pyridoxamine kinase/Phosphomethylpyrimidine kinase" evidence="3">
    <location>
        <begin position="15"/>
        <end position="246"/>
    </location>
</feature>
<protein>
    <recommendedName>
        <fullName evidence="2">hydroxymethylpyrimidine kinase</fullName>
        <ecNumber evidence="2">2.7.1.49</ecNumber>
    </recommendedName>
</protein>
<dbReference type="CDD" id="cd01169">
    <property type="entry name" value="HMPP_kinase"/>
    <property type="match status" value="1"/>
</dbReference>
<dbReference type="Pfam" id="PF08543">
    <property type="entry name" value="Phos_pyr_kin"/>
    <property type="match status" value="1"/>
</dbReference>
<sequence>MGKERPNILSIAGFDPSGGAGILADVKTFESHKTLGMAVCTSLTVQNDVAFEKANWVAIEDIKAQLVTLGARFRFKVAKIGLVESFDVLQQIVAILREHNPQIKIVCDPVLKASAGFVFHSEVAKQQLEALLPHLFLLTPNWEEVQQLSGVKDAKAGAHYLSQFCHVYLKGGHNTEALGKDFLFSQQQKVYAFNPKRTNVAGKHGSGCVFSSALAAHIALQYPLHKACVRSKDYVTRFLASNQTRLGFHK</sequence>